<dbReference type="InterPro" id="IPR048923">
    <property type="entry name" value="RE_NgoFVII_C"/>
</dbReference>
<dbReference type="Gene3D" id="3.30.870.10">
    <property type="entry name" value="Endonuclease Chain A"/>
    <property type="match status" value="1"/>
</dbReference>
<feature type="domain" description="Restriction endonuclease type II NgoFVII N-terminal" evidence="1">
    <location>
        <begin position="6"/>
        <end position="145"/>
    </location>
</feature>
<name>A0A6F9XUG8_9LACO</name>
<dbReference type="AlphaFoldDB" id="A0A6F9XUG8"/>
<accession>A0A6F9XUG8</accession>
<evidence type="ECO:0000259" key="1">
    <source>
        <dbReference type="Pfam" id="PF09565"/>
    </source>
</evidence>
<feature type="domain" description="Restriction endonuclease type II NgoFVII C-terminal B3-like DNA-binding" evidence="2">
    <location>
        <begin position="197"/>
        <end position="338"/>
    </location>
</feature>
<dbReference type="GO" id="GO:0004519">
    <property type="term" value="F:endonuclease activity"/>
    <property type="evidence" value="ECO:0007669"/>
    <property type="project" value="UniProtKB-KW"/>
</dbReference>
<keyword evidence="3" id="KW-0540">Nuclease</keyword>
<dbReference type="InterPro" id="IPR019065">
    <property type="entry name" value="RE_NgoFVII_N"/>
</dbReference>
<dbReference type="Proteomes" id="UP000494178">
    <property type="component" value="Unassembled WGS sequence"/>
</dbReference>
<evidence type="ECO:0000259" key="2">
    <source>
        <dbReference type="Pfam" id="PF20731"/>
    </source>
</evidence>
<reference evidence="3" key="1">
    <citation type="submission" date="2019-10" db="EMBL/GenBank/DDBJ databases">
        <title>Lactobacillus agilis SY111 Whole Genome Sequencing Project.</title>
        <authorList>
            <person name="Suzuki S."/>
            <person name="Endo A."/>
            <person name="Maeno S."/>
            <person name="Shiwa Y."/>
            <person name="Matsutani M."/>
            <person name="Kajikawa A."/>
        </authorList>
    </citation>
    <scope>NUCLEOTIDE SEQUENCE</scope>
    <source>
        <strain evidence="3">SY111</strain>
    </source>
</reference>
<proteinExistence type="predicted"/>
<gene>
    <name evidence="3" type="ORF">SY111_15470</name>
</gene>
<organism evidence="3">
    <name type="scientific">Ligilactobacillus agilis</name>
    <dbReference type="NCBI Taxonomy" id="1601"/>
    <lineage>
        <taxon>Bacteria</taxon>
        <taxon>Bacillati</taxon>
        <taxon>Bacillota</taxon>
        <taxon>Bacilli</taxon>
        <taxon>Lactobacillales</taxon>
        <taxon>Lactobacillaceae</taxon>
        <taxon>Ligilactobacillus</taxon>
    </lineage>
</organism>
<sequence>MAFYCKNLEEKIFYNHKDMVKEPDELFIISGYLGPNEIFKLNELPFAKMTVIAGMYSKGVNHGLYNSIKKAQEQNSRLIVRFTNIEVHSKIYIWKRKGDIREVLMGSANFSNNGLKTDYRESLADISKNDINRLEDYCDFVLENSTDKPPIVEPKKNKLTVEQTFKMVRNPEEVEKLAQTSDTYELPLFSHKNGLNFVPEKSGLNWCLSNGHVAKGDAYIAIPKEIIKTRPNFFPKYDTNYKSPKGEKMRQSDPIELIWDDGVIMEASAEGTQRNNGDSFPKQLTSFSSKSRKELGGISAKSILGRYIRKRLGVSIDKLVTISDLKNYGRTTISISKISDGVYYLDFSV</sequence>
<keyword evidence="3" id="KW-0255">Endonuclease</keyword>
<dbReference type="CDD" id="cd09117">
    <property type="entry name" value="PLDc_Bfil_DEXD_like"/>
    <property type="match status" value="1"/>
</dbReference>
<keyword evidence="3" id="KW-0378">Hydrolase</keyword>
<dbReference type="Pfam" id="PF09565">
    <property type="entry name" value="RE_NgoFVII"/>
    <property type="match status" value="1"/>
</dbReference>
<evidence type="ECO:0000313" key="3">
    <source>
        <dbReference type="EMBL" id="GET08923.1"/>
    </source>
</evidence>
<dbReference type="RefSeq" id="WP_172586257.1">
    <property type="nucleotide sequence ID" value="NZ_BLAN01000108.1"/>
</dbReference>
<dbReference type="EMBL" id="BLAN01000108">
    <property type="protein sequence ID" value="GET08923.1"/>
    <property type="molecule type" value="Genomic_DNA"/>
</dbReference>
<comment type="caution">
    <text evidence="3">The sequence shown here is derived from an EMBL/GenBank/DDBJ whole genome shotgun (WGS) entry which is preliminary data.</text>
</comment>
<protein>
    <submittedName>
        <fullName evidence="3">NgoFVII family restriction endonuclease</fullName>
    </submittedName>
</protein>
<dbReference type="Pfam" id="PF20731">
    <property type="entry name" value="RE_NgoFVII_C"/>
    <property type="match status" value="1"/>
</dbReference>